<dbReference type="RefSeq" id="WP_039046810.1">
    <property type="nucleotide sequence ID" value="NZ_JAFNAA010000017.1"/>
</dbReference>
<reference evidence="2" key="1">
    <citation type="submission" date="2021-03" db="EMBL/GenBank/DDBJ databases">
        <title>Plesiomonas shigelloides zfcc0051, isolated from zebrafish feces.</title>
        <authorList>
            <person name="Vanderhoek Z."/>
            <person name="Gaulke C."/>
        </authorList>
    </citation>
    <scope>NUCLEOTIDE SEQUENCE</scope>
    <source>
        <strain evidence="2">Zfcc0051</strain>
    </source>
</reference>
<keyword evidence="1" id="KW-0732">Signal</keyword>
<feature type="signal peptide" evidence="1">
    <location>
        <begin position="1"/>
        <end position="22"/>
    </location>
</feature>
<accession>A0A8I2B3Z7</accession>
<organism evidence="2 3">
    <name type="scientific">Plesiomonas shigelloides</name>
    <name type="common">Aeromonas shigelloides</name>
    <dbReference type="NCBI Taxonomy" id="703"/>
    <lineage>
        <taxon>Bacteria</taxon>
        <taxon>Pseudomonadati</taxon>
        <taxon>Pseudomonadota</taxon>
        <taxon>Gammaproteobacteria</taxon>
        <taxon>Enterobacterales</taxon>
        <taxon>Enterobacteriaceae</taxon>
        <taxon>Plesiomonas</taxon>
    </lineage>
</organism>
<gene>
    <name evidence="2" type="ORF">J2R62_13890</name>
</gene>
<sequence>MKKTQSSVLLITLLSITTSAFAFGSRDEWESGYAQGTAEYTILGPGQSQLYLACDSSGYSPEKLIFTDPQGREISSDNGQRIFIKIDSRDAADVSETDSHAGSESFAWMWDKLRTGKRVTVSGEGVKSTTFTLKNAAHVLPTYNDSGCVSNFVR</sequence>
<evidence type="ECO:0000313" key="3">
    <source>
        <dbReference type="Proteomes" id="UP000664658"/>
    </source>
</evidence>
<name>A0A8I2B3Z7_PLESH</name>
<dbReference type="EMBL" id="JAFNAA010000017">
    <property type="protein sequence ID" value="MBO1109286.1"/>
    <property type="molecule type" value="Genomic_DNA"/>
</dbReference>
<dbReference type="AlphaFoldDB" id="A0A8I2B3Z7"/>
<evidence type="ECO:0000313" key="2">
    <source>
        <dbReference type="EMBL" id="MBO1109286.1"/>
    </source>
</evidence>
<feature type="chain" id="PRO_5033987430" evidence="1">
    <location>
        <begin position="23"/>
        <end position="154"/>
    </location>
</feature>
<evidence type="ECO:0000256" key="1">
    <source>
        <dbReference type="SAM" id="SignalP"/>
    </source>
</evidence>
<comment type="caution">
    <text evidence="2">The sequence shown here is derived from an EMBL/GenBank/DDBJ whole genome shotgun (WGS) entry which is preliminary data.</text>
</comment>
<dbReference type="Proteomes" id="UP000664658">
    <property type="component" value="Unassembled WGS sequence"/>
</dbReference>
<protein>
    <submittedName>
        <fullName evidence="2">Uncharacterized protein</fullName>
    </submittedName>
</protein>
<proteinExistence type="predicted"/>